<organism evidence="3 4">
    <name type="scientific">Streptomyces siamensis</name>
    <dbReference type="NCBI Taxonomy" id="1274986"/>
    <lineage>
        <taxon>Bacteria</taxon>
        <taxon>Bacillati</taxon>
        <taxon>Actinomycetota</taxon>
        <taxon>Actinomycetes</taxon>
        <taxon>Kitasatosporales</taxon>
        <taxon>Streptomycetaceae</taxon>
        <taxon>Streptomyces</taxon>
    </lineage>
</organism>
<dbReference type="EMBL" id="BAABKB010000002">
    <property type="protein sequence ID" value="GAA4996516.1"/>
    <property type="molecule type" value="Genomic_DNA"/>
</dbReference>
<feature type="transmembrane region" description="Helical" evidence="2">
    <location>
        <begin position="31"/>
        <end position="52"/>
    </location>
</feature>
<reference evidence="4" key="1">
    <citation type="journal article" date="2019" name="Int. J. Syst. Evol. Microbiol.">
        <title>The Global Catalogue of Microorganisms (GCM) 10K type strain sequencing project: providing services to taxonomists for standard genome sequencing and annotation.</title>
        <authorList>
            <consortium name="The Broad Institute Genomics Platform"/>
            <consortium name="The Broad Institute Genome Sequencing Center for Infectious Disease"/>
            <person name="Wu L."/>
            <person name="Ma J."/>
        </authorList>
    </citation>
    <scope>NUCLEOTIDE SEQUENCE [LARGE SCALE GENOMIC DNA]</scope>
    <source>
        <strain evidence="4">JCM 18409</strain>
    </source>
</reference>
<keyword evidence="2" id="KW-0812">Transmembrane</keyword>
<evidence type="ECO:0000313" key="3">
    <source>
        <dbReference type="EMBL" id="GAA4996516.1"/>
    </source>
</evidence>
<sequence>MSAPGPTAGDPAQAPGNEEPRYEPAPGVGKLALWVLLFVLAAVVVVAGGVYFG</sequence>
<feature type="region of interest" description="Disordered" evidence="1">
    <location>
        <begin position="1"/>
        <end position="24"/>
    </location>
</feature>
<dbReference type="Proteomes" id="UP001501759">
    <property type="component" value="Unassembled WGS sequence"/>
</dbReference>
<proteinExistence type="predicted"/>
<name>A0ABP9IG93_9ACTN</name>
<comment type="caution">
    <text evidence="3">The sequence shown here is derived from an EMBL/GenBank/DDBJ whole genome shotgun (WGS) entry which is preliminary data.</text>
</comment>
<evidence type="ECO:0000256" key="1">
    <source>
        <dbReference type="SAM" id="MobiDB-lite"/>
    </source>
</evidence>
<keyword evidence="2" id="KW-1133">Transmembrane helix</keyword>
<protein>
    <submittedName>
        <fullName evidence="3">Uncharacterized protein</fullName>
    </submittedName>
</protein>
<keyword evidence="4" id="KW-1185">Reference proteome</keyword>
<gene>
    <name evidence="3" type="ORF">GCM10023335_06450</name>
</gene>
<evidence type="ECO:0000256" key="2">
    <source>
        <dbReference type="SAM" id="Phobius"/>
    </source>
</evidence>
<keyword evidence="2" id="KW-0472">Membrane</keyword>
<dbReference type="RefSeq" id="WP_345640856.1">
    <property type="nucleotide sequence ID" value="NZ_BAABKB010000002.1"/>
</dbReference>
<evidence type="ECO:0000313" key="4">
    <source>
        <dbReference type="Proteomes" id="UP001501759"/>
    </source>
</evidence>
<accession>A0ABP9IG93</accession>